<dbReference type="InterPro" id="IPR036691">
    <property type="entry name" value="Endo/exonu/phosph_ase_sf"/>
</dbReference>
<name>A0A438DIM3_VITVI</name>
<reference evidence="1 2" key="1">
    <citation type="journal article" date="2018" name="PLoS Genet.">
        <title>Population sequencing reveals clonal diversity and ancestral inbreeding in the grapevine cultivar Chardonnay.</title>
        <authorList>
            <person name="Roach M.J."/>
            <person name="Johnson D.L."/>
            <person name="Bohlmann J."/>
            <person name="van Vuuren H.J."/>
            <person name="Jones S.J."/>
            <person name="Pretorius I.S."/>
            <person name="Schmidt S.A."/>
            <person name="Borneman A.R."/>
        </authorList>
    </citation>
    <scope>NUCLEOTIDE SEQUENCE [LARGE SCALE GENOMIC DNA]</scope>
    <source>
        <strain evidence="2">cv. Chardonnay</strain>
        <tissue evidence="1">Leaf</tissue>
    </source>
</reference>
<sequence length="441" mass="51692">MVKPSSPETRGKGPSLMGNCVPRVAENLEFRNGNGGDPACCPYQMSESVNSLSANLRCLARSPVRLQFTWEEEEQMLHRIVRLSGFGSEIRVTKFHMKIISWNTRGLGSKKKRRVVKDFLRSEKPDVVMFQETKKEECDRRFVGSVWTARNKDWAALPAFYGPNNSALRKDFGWSFQTLLGWLLRVGVLPRWTSDHWPIVLETNPFKWGPTPFRFENMWLQHPSFKENFGRWWREFQGNGWEGHKFMRKLQFVKAKLKVWNKASFGELSKRKEDILSDLVNFDSLEQEGGLSHELLAQRALKKGELEELILREEIHWRQKARVKWVKEGDCNSKFFHKVANGRRNRKFIKELENENGLMMNNSESIKEEILRYFEKLYTSPSGESWRVEGLDWSPISGESALGWNPPLLKKRFLRLYFRWTGIRLRGRMALPLQCFKIVGK</sequence>
<accession>A0A438DIM3</accession>
<dbReference type="SUPFAM" id="SSF56219">
    <property type="entry name" value="DNase I-like"/>
    <property type="match status" value="1"/>
</dbReference>
<evidence type="ECO:0000313" key="2">
    <source>
        <dbReference type="Proteomes" id="UP000288805"/>
    </source>
</evidence>
<dbReference type="Gene3D" id="3.60.10.10">
    <property type="entry name" value="Endonuclease/exonuclease/phosphatase"/>
    <property type="match status" value="1"/>
</dbReference>
<evidence type="ECO:0008006" key="3">
    <source>
        <dbReference type="Google" id="ProtNLM"/>
    </source>
</evidence>
<evidence type="ECO:0000313" key="1">
    <source>
        <dbReference type="EMBL" id="RVW35206.1"/>
    </source>
</evidence>
<comment type="caution">
    <text evidence="1">The sequence shown here is derived from an EMBL/GenBank/DDBJ whole genome shotgun (WGS) entry which is preliminary data.</text>
</comment>
<proteinExistence type="predicted"/>
<dbReference type="Proteomes" id="UP000288805">
    <property type="component" value="Unassembled WGS sequence"/>
</dbReference>
<dbReference type="AlphaFoldDB" id="A0A438DIM3"/>
<protein>
    <recommendedName>
        <fullName evidence="3">Endonuclease/exonuclease/phosphatase domain-containing protein</fullName>
    </recommendedName>
</protein>
<dbReference type="EMBL" id="QGNW01001612">
    <property type="protein sequence ID" value="RVW35206.1"/>
    <property type="molecule type" value="Genomic_DNA"/>
</dbReference>
<gene>
    <name evidence="1" type="ORF">CK203_101901</name>
</gene>
<organism evidence="1 2">
    <name type="scientific">Vitis vinifera</name>
    <name type="common">Grape</name>
    <dbReference type="NCBI Taxonomy" id="29760"/>
    <lineage>
        <taxon>Eukaryota</taxon>
        <taxon>Viridiplantae</taxon>
        <taxon>Streptophyta</taxon>
        <taxon>Embryophyta</taxon>
        <taxon>Tracheophyta</taxon>
        <taxon>Spermatophyta</taxon>
        <taxon>Magnoliopsida</taxon>
        <taxon>eudicotyledons</taxon>
        <taxon>Gunneridae</taxon>
        <taxon>Pentapetalae</taxon>
        <taxon>rosids</taxon>
        <taxon>Vitales</taxon>
        <taxon>Vitaceae</taxon>
        <taxon>Viteae</taxon>
        <taxon>Vitis</taxon>
    </lineage>
</organism>